<dbReference type="Proteomes" id="UP000198875">
    <property type="component" value="Unassembled WGS sequence"/>
</dbReference>
<protein>
    <submittedName>
        <fullName evidence="1">Uncharacterized protein</fullName>
    </submittedName>
</protein>
<gene>
    <name evidence="1" type="ORF">BN971_03682</name>
</gene>
<proteinExistence type="predicted"/>
<dbReference type="EMBL" id="CSTD01000004">
    <property type="protein sequence ID" value="CPR12384.1"/>
    <property type="molecule type" value="Genomic_DNA"/>
</dbReference>
<sequence length="50" mass="5630">MTYDVHIKTADGAVQYPNALSWGTKDQILMVQVGTDADESDTIYFSPSYW</sequence>
<name>A0A0U0WCP3_MYCBE</name>
<reference evidence="1 2" key="1">
    <citation type="submission" date="2015-03" db="EMBL/GenBank/DDBJ databases">
        <authorList>
            <person name="Murphy D."/>
        </authorList>
    </citation>
    <scope>NUCLEOTIDE SEQUENCE [LARGE SCALE GENOMIC DNA]</scope>
    <source>
        <strain evidence="1 2">DSM 44277</strain>
    </source>
</reference>
<evidence type="ECO:0000313" key="1">
    <source>
        <dbReference type="EMBL" id="CPR12384.1"/>
    </source>
</evidence>
<dbReference type="AlphaFoldDB" id="A0A0U0WCP3"/>
<dbReference type="RefSeq" id="WP_169718599.1">
    <property type="nucleotide sequence ID" value="NZ_CSTD01000004.1"/>
</dbReference>
<accession>A0A0U0WCP3</accession>
<evidence type="ECO:0000313" key="2">
    <source>
        <dbReference type="Proteomes" id="UP000198875"/>
    </source>
</evidence>
<organism evidence="1 2">
    <name type="scientific">Mycobacterium bohemicum DSM 44277</name>
    <dbReference type="NCBI Taxonomy" id="1236609"/>
    <lineage>
        <taxon>Bacteria</taxon>
        <taxon>Bacillati</taxon>
        <taxon>Actinomycetota</taxon>
        <taxon>Actinomycetes</taxon>
        <taxon>Mycobacteriales</taxon>
        <taxon>Mycobacteriaceae</taxon>
        <taxon>Mycobacterium</taxon>
    </lineage>
</organism>